<dbReference type="GO" id="GO:0005886">
    <property type="term" value="C:plasma membrane"/>
    <property type="evidence" value="ECO:0007669"/>
    <property type="project" value="TreeGrafter"/>
</dbReference>
<protein>
    <submittedName>
        <fullName evidence="9">ABC transporter permease</fullName>
    </submittedName>
</protein>
<dbReference type="PANTHER" id="PTHR30070">
    <property type="entry name" value="HEME EXPORTER PROTEIN B"/>
    <property type="match status" value="1"/>
</dbReference>
<organism evidence="9 10">
    <name type="scientific">Leptospira fletcheri</name>
    <dbReference type="NCBI Taxonomy" id="2484981"/>
    <lineage>
        <taxon>Bacteria</taxon>
        <taxon>Pseudomonadati</taxon>
        <taxon>Spirochaetota</taxon>
        <taxon>Spirochaetia</taxon>
        <taxon>Leptospirales</taxon>
        <taxon>Leptospiraceae</taxon>
        <taxon>Leptospira</taxon>
    </lineage>
</organism>
<dbReference type="InterPro" id="IPR003544">
    <property type="entry name" value="Cyt_c_biogenesis_CcmB"/>
</dbReference>
<evidence type="ECO:0000256" key="5">
    <source>
        <dbReference type="ARBA" id="ARBA00022748"/>
    </source>
</evidence>
<evidence type="ECO:0000256" key="2">
    <source>
        <dbReference type="ARBA" id="ARBA00010544"/>
    </source>
</evidence>
<feature type="transmembrane region" description="Helical" evidence="8">
    <location>
        <begin position="133"/>
        <end position="150"/>
    </location>
</feature>
<name>A0A4R9GJH5_9LEPT</name>
<dbReference type="PANTHER" id="PTHR30070:SF1">
    <property type="entry name" value="CYTOCHROME C BIOGENESIS B-RELATED"/>
    <property type="match status" value="1"/>
</dbReference>
<evidence type="ECO:0000256" key="3">
    <source>
        <dbReference type="ARBA" id="ARBA00022448"/>
    </source>
</evidence>
<evidence type="ECO:0000256" key="6">
    <source>
        <dbReference type="ARBA" id="ARBA00022989"/>
    </source>
</evidence>
<feature type="transmembrane region" description="Helical" evidence="8">
    <location>
        <begin position="109"/>
        <end position="126"/>
    </location>
</feature>
<dbReference type="EMBL" id="RQET01000004">
    <property type="protein sequence ID" value="TGK12316.1"/>
    <property type="molecule type" value="Genomic_DNA"/>
</dbReference>
<evidence type="ECO:0000256" key="4">
    <source>
        <dbReference type="ARBA" id="ARBA00022692"/>
    </source>
</evidence>
<dbReference type="OrthoDB" id="328767at2"/>
<keyword evidence="3" id="KW-0813">Transport</keyword>
<sequence>MKSFLSLLKKELRLMGRASNGILSLVVLVSAMVFLFHFALERNGKMDRVTLIGLKWAVLFVASFVLIGQFTWEEREAGGGTASRLFLPAWVLFLSKSFLVFLALSGTGIYLLGLFALFFAAFPWEVAEFGKQLVFFLPGILSLSFLGVALSHVSLSSRLKEILLPLLLVPFSVPIFLYGMEAERKLVSQSFFALKGSLGLLLAFSVFYASLGALLVEMTSDDE</sequence>
<dbReference type="AlphaFoldDB" id="A0A4R9GJH5"/>
<evidence type="ECO:0000256" key="1">
    <source>
        <dbReference type="ARBA" id="ARBA00004141"/>
    </source>
</evidence>
<keyword evidence="6 8" id="KW-1133">Transmembrane helix</keyword>
<feature type="transmembrane region" description="Helical" evidence="8">
    <location>
        <begin position="162"/>
        <end position="180"/>
    </location>
</feature>
<proteinExistence type="inferred from homology"/>
<evidence type="ECO:0000313" key="9">
    <source>
        <dbReference type="EMBL" id="TGK12316.1"/>
    </source>
</evidence>
<evidence type="ECO:0000256" key="8">
    <source>
        <dbReference type="SAM" id="Phobius"/>
    </source>
</evidence>
<feature type="transmembrane region" description="Helical" evidence="8">
    <location>
        <begin position="192"/>
        <end position="216"/>
    </location>
</feature>
<keyword evidence="10" id="KW-1185">Reference proteome</keyword>
<comment type="caution">
    <text evidence="9">The sequence shown here is derived from an EMBL/GenBank/DDBJ whole genome shotgun (WGS) entry which is preliminary data.</text>
</comment>
<feature type="transmembrane region" description="Helical" evidence="8">
    <location>
        <begin position="52"/>
        <end position="72"/>
    </location>
</feature>
<dbReference type="RefSeq" id="WP_135767715.1">
    <property type="nucleotide sequence ID" value="NZ_RQET01000004.1"/>
</dbReference>
<gene>
    <name evidence="9" type="ORF">EHO60_08655</name>
</gene>
<dbReference type="GO" id="GO:0017004">
    <property type="term" value="P:cytochrome complex assembly"/>
    <property type="evidence" value="ECO:0007669"/>
    <property type="project" value="UniProtKB-KW"/>
</dbReference>
<accession>A0A4R9GJH5</accession>
<reference evidence="9" key="1">
    <citation type="journal article" date="2019" name="PLoS Negl. Trop. Dis.">
        <title>Revisiting the worldwide diversity of Leptospira species in the environment.</title>
        <authorList>
            <person name="Vincent A.T."/>
            <person name="Schiettekatte O."/>
            <person name="Bourhy P."/>
            <person name="Veyrier F.J."/>
            <person name="Picardeau M."/>
        </authorList>
    </citation>
    <scope>NUCLEOTIDE SEQUENCE [LARGE SCALE GENOMIC DNA]</scope>
    <source>
        <strain evidence="9">SSW15</strain>
    </source>
</reference>
<keyword evidence="4 8" id="KW-0812">Transmembrane</keyword>
<dbReference type="Pfam" id="PF03379">
    <property type="entry name" value="CcmB"/>
    <property type="match status" value="1"/>
</dbReference>
<comment type="similarity">
    <text evidence="2">Belongs to the CcmB/CycW/HelB family.</text>
</comment>
<dbReference type="GO" id="GO:1903607">
    <property type="term" value="P:cytochrome c biosynthetic process"/>
    <property type="evidence" value="ECO:0007669"/>
    <property type="project" value="TreeGrafter"/>
</dbReference>
<keyword evidence="5" id="KW-0201">Cytochrome c-type biogenesis</keyword>
<comment type="subcellular location">
    <subcellularLocation>
        <location evidence="1">Membrane</location>
        <topology evidence="1">Multi-pass membrane protein</topology>
    </subcellularLocation>
</comment>
<keyword evidence="7 8" id="KW-0472">Membrane</keyword>
<evidence type="ECO:0000256" key="7">
    <source>
        <dbReference type="ARBA" id="ARBA00023136"/>
    </source>
</evidence>
<dbReference type="Proteomes" id="UP000298458">
    <property type="component" value="Unassembled WGS sequence"/>
</dbReference>
<feature type="transmembrane region" description="Helical" evidence="8">
    <location>
        <begin position="21"/>
        <end position="40"/>
    </location>
</feature>
<dbReference type="GO" id="GO:0015232">
    <property type="term" value="F:heme transmembrane transporter activity"/>
    <property type="evidence" value="ECO:0007669"/>
    <property type="project" value="InterPro"/>
</dbReference>
<evidence type="ECO:0000313" key="10">
    <source>
        <dbReference type="Proteomes" id="UP000298458"/>
    </source>
</evidence>